<keyword evidence="6" id="KW-0238">DNA-binding</keyword>
<reference evidence="7" key="2">
    <citation type="submission" date="2020-02" db="EMBL/GenBank/DDBJ databases">
        <authorList>
            <person name="Littmann E."/>
            <person name="Sorbara M."/>
        </authorList>
    </citation>
    <scope>NUCLEOTIDE SEQUENCE</scope>
    <source>
        <strain evidence="7">MSK.1.17</strain>
    </source>
</reference>
<dbReference type="SUPFAM" id="SSF52172">
    <property type="entry name" value="CheY-like"/>
    <property type="match status" value="1"/>
</dbReference>
<protein>
    <recommendedName>
        <fullName evidence="1">Stage 0 sporulation protein A homolog</fullName>
    </recommendedName>
</protein>
<dbReference type="Pfam" id="PF04397">
    <property type="entry name" value="LytTR"/>
    <property type="match status" value="1"/>
</dbReference>
<dbReference type="SMART" id="SM00448">
    <property type="entry name" value="REC"/>
    <property type="match status" value="1"/>
</dbReference>
<dbReference type="EMBL" id="JAKNGE010000010">
    <property type="protein sequence ID" value="MCG4745784.1"/>
    <property type="molecule type" value="Genomic_DNA"/>
</dbReference>
<dbReference type="RefSeq" id="WP_117555343.1">
    <property type="nucleotide sequence ID" value="NZ_CAXTHN010000002.1"/>
</dbReference>
<dbReference type="PANTHER" id="PTHR37299:SF1">
    <property type="entry name" value="STAGE 0 SPORULATION PROTEIN A HOMOLOG"/>
    <property type="match status" value="1"/>
</dbReference>
<dbReference type="PROSITE" id="PS50930">
    <property type="entry name" value="HTH_LYTTR"/>
    <property type="match status" value="1"/>
</dbReference>
<evidence type="ECO:0000259" key="4">
    <source>
        <dbReference type="PROSITE" id="PS50110"/>
    </source>
</evidence>
<evidence type="ECO:0000313" key="6">
    <source>
        <dbReference type="EMBL" id="MCG4745784.1"/>
    </source>
</evidence>
<dbReference type="EMBL" id="JAAITT010000027">
    <property type="protein sequence ID" value="NSJ50571.1"/>
    <property type="molecule type" value="Genomic_DNA"/>
</dbReference>
<dbReference type="InterPro" id="IPR007492">
    <property type="entry name" value="LytTR_DNA-bd_dom"/>
</dbReference>
<organism evidence="6 9">
    <name type="scientific">Enterocloster aldenensis</name>
    <dbReference type="NCBI Taxonomy" id="358742"/>
    <lineage>
        <taxon>Bacteria</taxon>
        <taxon>Bacillati</taxon>
        <taxon>Bacillota</taxon>
        <taxon>Clostridia</taxon>
        <taxon>Lachnospirales</taxon>
        <taxon>Lachnospiraceae</taxon>
        <taxon>Enterocloster</taxon>
    </lineage>
</organism>
<dbReference type="InterPro" id="IPR011006">
    <property type="entry name" value="CheY-like_superfamily"/>
</dbReference>
<gene>
    <name evidence="7" type="ORF">G5B36_17940</name>
    <name evidence="6" type="ORF">L0N08_10210</name>
</gene>
<evidence type="ECO:0000313" key="9">
    <source>
        <dbReference type="Proteomes" id="UP001299608"/>
    </source>
</evidence>
<feature type="modified residue" description="4-aspartylphosphate" evidence="3">
    <location>
        <position position="56"/>
    </location>
</feature>
<keyword evidence="3" id="KW-0597">Phosphoprotein</keyword>
<dbReference type="AlphaFoldDB" id="A0AAX1SPP6"/>
<reference evidence="6" key="3">
    <citation type="submission" date="2022-01" db="EMBL/GenBank/DDBJ databases">
        <title>Collection of gut derived symbiotic bacterial strains cultured from healthy donors.</title>
        <authorList>
            <person name="Lin H."/>
            <person name="Kohout C."/>
            <person name="Waligurski E."/>
            <person name="Pamer E.G."/>
        </authorList>
    </citation>
    <scope>NUCLEOTIDE SEQUENCE</scope>
    <source>
        <strain evidence="6">DFI.6.55</strain>
    </source>
</reference>
<evidence type="ECO:0000256" key="2">
    <source>
        <dbReference type="ARBA" id="ARBA00024867"/>
    </source>
</evidence>
<evidence type="ECO:0000259" key="5">
    <source>
        <dbReference type="PROSITE" id="PS50930"/>
    </source>
</evidence>
<dbReference type="Gene3D" id="3.40.50.2300">
    <property type="match status" value="1"/>
</dbReference>
<evidence type="ECO:0000313" key="7">
    <source>
        <dbReference type="EMBL" id="NSJ50571.1"/>
    </source>
</evidence>
<evidence type="ECO:0000313" key="8">
    <source>
        <dbReference type="Proteomes" id="UP000669239"/>
    </source>
</evidence>
<accession>A0AAX1SPP6</accession>
<name>A0AAX1SPP6_9FIRM</name>
<dbReference type="Proteomes" id="UP001299608">
    <property type="component" value="Unassembled WGS sequence"/>
</dbReference>
<evidence type="ECO:0000256" key="1">
    <source>
        <dbReference type="ARBA" id="ARBA00018672"/>
    </source>
</evidence>
<dbReference type="InterPro" id="IPR001789">
    <property type="entry name" value="Sig_transdc_resp-reg_receiver"/>
</dbReference>
<dbReference type="Proteomes" id="UP000669239">
    <property type="component" value="Unassembled WGS sequence"/>
</dbReference>
<keyword evidence="8" id="KW-1185">Reference proteome</keyword>
<dbReference type="Pfam" id="PF00072">
    <property type="entry name" value="Response_reg"/>
    <property type="match status" value="1"/>
</dbReference>
<dbReference type="GO" id="GO:0000156">
    <property type="term" value="F:phosphorelay response regulator activity"/>
    <property type="evidence" value="ECO:0007669"/>
    <property type="project" value="InterPro"/>
</dbReference>
<dbReference type="PANTHER" id="PTHR37299">
    <property type="entry name" value="TRANSCRIPTIONAL REGULATOR-RELATED"/>
    <property type="match status" value="1"/>
</dbReference>
<sequence>MLKIAVCDDTKEECALIVEYTSAFFTEQGREVHIDIYGNGTQLLESGTQYDLYLLDVMMPGITGIETAARLGNGCRAVVFITSSLEAAVDGYSVNAAGFILKPVERKSFWATMERVVKQRLGEEDACISVVHNRVPLKLKLERIAWFENRLHRVFVTLTDGEVISIHQKLTELQEELGEYPGFLRCHQSYLVNLEQVERLEDSCFHMKDGQVIPISRNFYKQSKNAYYHHRLK</sequence>
<comment type="function">
    <text evidence="2">May play the central regulatory role in sporulation. It may be an element of the effector pathway responsible for the activation of sporulation genes in response to nutritional stress. Spo0A may act in concert with spo0H (a sigma factor) to control the expression of some genes that are critical to the sporulation process.</text>
</comment>
<dbReference type="Gene3D" id="2.40.50.1020">
    <property type="entry name" value="LytTr DNA-binding domain"/>
    <property type="match status" value="1"/>
</dbReference>
<reference evidence="7 8" key="1">
    <citation type="journal article" date="2020" name="Cell Host Microbe">
        <title>Functional and Genomic Variation between Human-Derived Isolates of Lachnospiraceae Reveals Inter- and Intra-Species Diversity.</title>
        <authorList>
            <person name="Sorbara M.T."/>
            <person name="Littmann E.R."/>
            <person name="Fontana E."/>
            <person name="Moody T.U."/>
            <person name="Kohout C.E."/>
            <person name="Gjonbalaj M."/>
            <person name="Eaton V."/>
            <person name="Seok R."/>
            <person name="Leiner I.M."/>
            <person name="Pamer E.G."/>
        </authorList>
    </citation>
    <scope>NUCLEOTIDE SEQUENCE [LARGE SCALE GENOMIC DNA]</scope>
    <source>
        <strain evidence="7 8">MSK.1.17</strain>
    </source>
</reference>
<evidence type="ECO:0000256" key="3">
    <source>
        <dbReference type="PROSITE-ProRule" id="PRU00169"/>
    </source>
</evidence>
<proteinExistence type="predicted"/>
<feature type="domain" description="Response regulatory" evidence="4">
    <location>
        <begin position="3"/>
        <end position="117"/>
    </location>
</feature>
<dbReference type="PROSITE" id="PS50110">
    <property type="entry name" value="RESPONSE_REGULATORY"/>
    <property type="match status" value="1"/>
</dbReference>
<dbReference type="SMART" id="SM00850">
    <property type="entry name" value="LytTR"/>
    <property type="match status" value="1"/>
</dbReference>
<feature type="domain" description="HTH LytTR-type" evidence="5">
    <location>
        <begin position="128"/>
        <end position="229"/>
    </location>
</feature>
<dbReference type="GO" id="GO:0003677">
    <property type="term" value="F:DNA binding"/>
    <property type="evidence" value="ECO:0007669"/>
    <property type="project" value="UniProtKB-KW"/>
</dbReference>
<dbReference type="InterPro" id="IPR046947">
    <property type="entry name" value="LytR-like"/>
</dbReference>
<comment type="caution">
    <text evidence="6">The sequence shown here is derived from an EMBL/GenBank/DDBJ whole genome shotgun (WGS) entry which is preliminary data.</text>
</comment>